<dbReference type="PATRIC" id="fig|1441730.3.peg.4360"/>
<evidence type="ECO:0000313" key="2">
    <source>
        <dbReference type="EMBL" id="KSZ56855.1"/>
    </source>
</evidence>
<accession>A0A0V9UFW4</accession>
<evidence type="ECO:0000259" key="1">
    <source>
        <dbReference type="Pfam" id="PF03358"/>
    </source>
</evidence>
<dbReference type="InterPro" id="IPR005025">
    <property type="entry name" value="FMN_Rdtase-like_dom"/>
</dbReference>
<evidence type="ECO:0000313" key="3">
    <source>
        <dbReference type="Proteomes" id="UP000053060"/>
    </source>
</evidence>
<dbReference type="EMBL" id="AZXY01000012">
    <property type="protein sequence ID" value="KSZ56855.1"/>
    <property type="molecule type" value="Genomic_DNA"/>
</dbReference>
<dbReference type="Proteomes" id="UP000053060">
    <property type="component" value="Unassembled WGS sequence"/>
</dbReference>
<gene>
    <name evidence="2" type="ORF">Z045_20815</name>
</gene>
<dbReference type="AlphaFoldDB" id="A0A0V9UFW4"/>
<dbReference type="Gene3D" id="3.40.50.360">
    <property type="match status" value="1"/>
</dbReference>
<organism evidence="2 3">
    <name type="scientific">Rhodococcus pyridinivorans KG-16</name>
    <dbReference type="NCBI Taxonomy" id="1441730"/>
    <lineage>
        <taxon>Bacteria</taxon>
        <taxon>Bacillati</taxon>
        <taxon>Actinomycetota</taxon>
        <taxon>Actinomycetes</taxon>
        <taxon>Mycobacteriales</taxon>
        <taxon>Nocardiaceae</taxon>
        <taxon>Rhodococcus</taxon>
    </lineage>
</organism>
<protein>
    <submittedName>
        <fullName evidence="2">Flavodoxin</fullName>
    </submittedName>
</protein>
<dbReference type="InterPro" id="IPR029039">
    <property type="entry name" value="Flavoprotein-like_sf"/>
</dbReference>
<sequence>MTALHAVALNCTLKPSPAESSTDKMVAHVFDALSKHDVSVETVRVVDFDVKPGVEADMGDGDQWPEIVDRIVSADILLVATPTWVGHMSSVAQRVLERLDAELSNTDDENRPRMVGKVGIAAVVGNEDGAHKIVADLFQSLNDIGFSIPAQGSTYWNGEAMSGTDFKDLDEIPEAVRSTTESVARNAVHLATLLRQRQYAPYPG</sequence>
<reference evidence="3" key="1">
    <citation type="submission" date="2015-01" db="EMBL/GenBank/DDBJ databases">
        <title>Draft genome sequence of Rhodococcus pyridinivorans strain KG-16, a hydrocarbon-degrading bacterium.</title>
        <authorList>
            <person name="Aggarwal R.K."/>
            <person name="Dawar C."/>
        </authorList>
    </citation>
    <scope>NUCLEOTIDE SEQUENCE [LARGE SCALE GENOMIC DNA]</scope>
    <source>
        <strain evidence="3">KG-16</strain>
    </source>
</reference>
<proteinExistence type="predicted"/>
<dbReference type="SUPFAM" id="SSF52218">
    <property type="entry name" value="Flavoproteins"/>
    <property type="match status" value="1"/>
</dbReference>
<dbReference type="Pfam" id="PF03358">
    <property type="entry name" value="FMN_red"/>
    <property type="match status" value="1"/>
</dbReference>
<reference evidence="2 3" key="2">
    <citation type="journal article" date="2016" name="Genome Announc.">
        <title>Draft Genome Sequence of a Versatile Hydrocarbon-Degrading Bacterium, Rhodococcus pyridinivorans Strain KG-16, Collected from Oil Fields in India.</title>
        <authorList>
            <person name="Aggarwal R.K."/>
            <person name="Dawar C."/>
            <person name="Phanindranath R."/>
            <person name="Mutnuri L."/>
            <person name="Dayal A.M."/>
        </authorList>
    </citation>
    <scope>NUCLEOTIDE SEQUENCE [LARGE SCALE GENOMIC DNA]</scope>
    <source>
        <strain evidence="2 3">KG-16</strain>
    </source>
</reference>
<feature type="domain" description="NADPH-dependent FMN reductase-like" evidence="1">
    <location>
        <begin position="16"/>
        <end position="148"/>
    </location>
</feature>
<comment type="caution">
    <text evidence="2">The sequence shown here is derived from an EMBL/GenBank/DDBJ whole genome shotgun (WGS) entry which is preliminary data.</text>
</comment>
<dbReference type="RefSeq" id="WP_060653612.1">
    <property type="nucleotide sequence ID" value="NZ_AZXY01000012.1"/>
</dbReference>
<dbReference type="GO" id="GO:0016491">
    <property type="term" value="F:oxidoreductase activity"/>
    <property type="evidence" value="ECO:0007669"/>
    <property type="project" value="InterPro"/>
</dbReference>
<name>A0A0V9UFW4_9NOCA</name>